<dbReference type="KEGG" id="sya:A6768_23240"/>
<reference evidence="1 2" key="1">
    <citation type="submission" date="2017-10" db="EMBL/GenBank/DDBJ databases">
        <title>Sphingobium yanoikuyae S72.</title>
        <authorList>
            <person name="Sanchez E."/>
            <person name="Bustos P."/>
            <person name="Mendoza P."/>
            <person name="Guo X."/>
            <person name="Mendoza A."/>
        </authorList>
    </citation>
    <scope>NUCLEOTIDE SEQUENCE [LARGE SCALE GENOMIC DNA]</scope>
    <source>
        <strain evidence="1 2">S72</strain>
    </source>
</reference>
<gene>
    <name evidence="1" type="ORF">A6768_23240</name>
</gene>
<evidence type="ECO:0000313" key="2">
    <source>
        <dbReference type="Proteomes" id="UP000219422"/>
    </source>
</evidence>
<dbReference type="AlphaFoldDB" id="A0A291N693"/>
<evidence type="ECO:0000313" key="1">
    <source>
        <dbReference type="EMBL" id="ATI82628.1"/>
    </source>
</evidence>
<protein>
    <submittedName>
        <fullName evidence="1">Uncharacterized protein</fullName>
    </submittedName>
</protein>
<sequence>MTRKDRALPFIERCWALFQEATSADAEDGRDGNLRGVLATGLRAKGSNRGILAQNAAFTQIIDDLAAHRITAEEAKRAAWRVRRVHDIVPQLQANFAFSRAYTAEQGGKTDAAKLTGPRFYLETRILSDGVPPWMQSGERIDWEPQANWLSELSSSFIEIRNIDLSAEHREMSIRTGREIIKSLNFSN</sequence>
<dbReference type="Proteomes" id="UP000219422">
    <property type="component" value="Chromosome"/>
</dbReference>
<dbReference type="EMBL" id="CP023741">
    <property type="protein sequence ID" value="ATI82628.1"/>
    <property type="molecule type" value="Genomic_DNA"/>
</dbReference>
<organism evidence="1 2">
    <name type="scientific">Sphingobium yanoikuyae</name>
    <name type="common">Sphingomonas yanoikuyae</name>
    <dbReference type="NCBI Taxonomy" id="13690"/>
    <lineage>
        <taxon>Bacteria</taxon>
        <taxon>Pseudomonadati</taxon>
        <taxon>Pseudomonadota</taxon>
        <taxon>Alphaproteobacteria</taxon>
        <taxon>Sphingomonadales</taxon>
        <taxon>Sphingomonadaceae</taxon>
        <taxon>Sphingobium</taxon>
    </lineage>
</organism>
<name>A0A291N693_SPHYA</name>
<proteinExistence type="predicted"/>
<accession>A0A291N693</accession>